<accession>A0A0M8NYI1</accession>
<gene>
    <name evidence="1" type="ORF">ACN38_g7706</name>
</gene>
<dbReference type="AlphaFoldDB" id="A0A0M8NYI1"/>
<protein>
    <submittedName>
        <fullName evidence="1">Uncharacterized protein</fullName>
    </submittedName>
</protein>
<proteinExistence type="predicted"/>
<evidence type="ECO:0000313" key="1">
    <source>
        <dbReference type="EMBL" id="KOS41448.1"/>
    </source>
</evidence>
<dbReference type="Proteomes" id="UP000037696">
    <property type="component" value="Unassembled WGS sequence"/>
</dbReference>
<comment type="caution">
    <text evidence="1">The sequence shown here is derived from an EMBL/GenBank/DDBJ whole genome shotgun (WGS) entry which is preliminary data.</text>
</comment>
<name>A0A0M8NYI1_9EURO</name>
<organism evidence="1 2">
    <name type="scientific">Penicillium nordicum</name>
    <dbReference type="NCBI Taxonomy" id="229535"/>
    <lineage>
        <taxon>Eukaryota</taxon>
        <taxon>Fungi</taxon>
        <taxon>Dikarya</taxon>
        <taxon>Ascomycota</taxon>
        <taxon>Pezizomycotina</taxon>
        <taxon>Eurotiomycetes</taxon>
        <taxon>Eurotiomycetidae</taxon>
        <taxon>Eurotiales</taxon>
        <taxon>Aspergillaceae</taxon>
        <taxon>Penicillium</taxon>
    </lineage>
</organism>
<evidence type="ECO:0000313" key="2">
    <source>
        <dbReference type="Proteomes" id="UP000037696"/>
    </source>
</evidence>
<keyword evidence="2" id="KW-1185">Reference proteome</keyword>
<dbReference type="EMBL" id="LHQQ01000132">
    <property type="protein sequence ID" value="KOS41448.1"/>
    <property type="molecule type" value="Genomic_DNA"/>
</dbReference>
<reference evidence="1 2" key="1">
    <citation type="submission" date="2015-08" db="EMBL/GenBank/DDBJ databases">
        <title>Genome sequencing of Penicillium nordicum.</title>
        <authorList>
            <person name="Nguyen H.D."/>
            <person name="Seifert K.A."/>
        </authorList>
    </citation>
    <scope>NUCLEOTIDE SEQUENCE [LARGE SCALE GENOMIC DNA]</scope>
    <source>
        <strain evidence="1 2">DAOMC 185683</strain>
    </source>
</reference>
<sequence length="68" mass="7513">MDQLTKESSVVRWIGPLVLPPTNPQTSEGPQVPTPTRALPAFLAAAHVLHRCTVWPILARNPSMEQMQ</sequence>